<keyword evidence="2" id="KW-0285">Flavoprotein</keyword>
<comment type="similarity">
    <text evidence="5">Belongs to the FMN-dependent alpha-hydroxy acid dehydrogenase family.</text>
</comment>
<dbReference type="InterPro" id="IPR000262">
    <property type="entry name" value="FMN-dep_DH"/>
</dbReference>
<protein>
    <submittedName>
        <fullName evidence="7">Alpha-hydroxy acid oxidase</fullName>
    </submittedName>
</protein>
<dbReference type="RefSeq" id="WP_345249729.1">
    <property type="nucleotide sequence ID" value="NZ_BAABFO010000010.1"/>
</dbReference>
<reference evidence="8" key="1">
    <citation type="journal article" date="2019" name="Int. J. Syst. Evol. Microbiol.">
        <title>The Global Catalogue of Microorganisms (GCM) 10K type strain sequencing project: providing services to taxonomists for standard genome sequencing and annotation.</title>
        <authorList>
            <consortium name="The Broad Institute Genomics Platform"/>
            <consortium name="The Broad Institute Genome Sequencing Center for Infectious Disease"/>
            <person name="Wu L."/>
            <person name="Ma J."/>
        </authorList>
    </citation>
    <scope>NUCLEOTIDE SEQUENCE [LARGE SCALE GENOMIC DNA]</scope>
    <source>
        <strain evidence="8">JCM 17666</strain>
    </source>
</reference>
<dbReference type="InterPro" id="IPR013785">
    <property type="entry name" value="Aldolase_TIM"/>
</dbReference>
<dbReference type="PANTHER" id="PTHR10578:SF107">
    <property type="entry name" value="2-HYDROXYACID OXIDASE 1"/>
    <property type="match status" value="1"/>
</dbReference>
<dbReference type="Proteomes" id="UP001501671">
    <property type="component" value="Unassembled WGS sequence"/>
</dbReference>
<accession>A0ABP8H2H4</accession>
<dbReference type="PROSITE" id="PS00557">
    <property type="entry name" value="FMN_HYDROXY_ACID_DH_1"/>
    <property type="match status" value="1"/>
</dbReference>
<dbReference type="PROSITE" id="PS51349">
    <property type="entry name" value="FMN_HYDROXY_ACID_DH_2"/>
    <property type="match status" value="1"/>
</dbReference>
<evidence type="ECO:0000259" key="6">
    <source>
        <dbReference type="PROSITE" id="PS51349"/>
    </source>
</evidence>
<proteinExistence type="inferred from homology"/>
<dbReference type="InterPro" id="IPR008259">
    <property type="entry name" value="FMN_hydac_DH_AS"/>
</dbReference>
<dbReference type="PIRSF" id="PIRSF000138">
    <property type="entry name" value="Al-hdrx_acd_dh"/>
    <property type="match status" value="1"/>
</dbReference>
<evidence type="ECO:0000256" key="4">
    <source>
        <dbReference type="ARBA" id="ARBA00023002"/>
    </source>
</evidence>
<feature type="domain" description="FMN hydroxy acid dehydrogenase" evidence="6">
    <location>
        <begin position="1"/>
        <end position="385"/>
    </location>
</feature>
<dbReference type="CDD" id="cd02809">
    <property type="entry name" value="alpha_hydroxyacid_oxid_FMN"/>
    <property type="match status" value="1"/>
</dbReference>
<keyword evidence="3" id="KW-0288">FMN</keyword>
<sequence length="387" mass="41236">MTPSKALSIADLAQAARRRLPPGIYGYVHGGSEDQLSLDANRAAFRRWRFRTHPLVDVSRRSMAIELFGAAYDAPVGIAPMGVAGLCAFDGDLALARAAAAARQPAVLSAASTIPLERVMREAPGTWYQAYLPAATEVIGPLLARLQAAAVPVLVVTVDVQIASARENELRNGFSIPLRLTPRLVAGGLARPRWLAATFARTLLRQGMPHFENFTATRGGPIVSAAKGDHRAGRAAMTWDTIAWMRERWPGRLVIKGILRPQDARRAHALGCDGIVVSNHGGRQLDGAVAPLDALPAIAAAVPRDFAVLLDGGIRRGTDVLKALALGARCVFVGRPAMYGLAAGGQAGAARALELLRREIDVDLALLGCPDVKLLNTDYLIREDSLP</sequence>
<evidence type="ECO:0000256" key="3">
    <source>
        <dbReference type="ARBA" id="ARBA00022643"/>
    </source>
</evidence>
<evidence type="ECO:0000256" key="2">
    <source>
        <dbReference type="ARBA" id="ARBA00022630"/>
    </source>
</evidence>
<dbReference type="InterPro" id="IPR012133">
    <property type="entry name" value="Alpha-hydoxy_acid_DH_FMN"/>
</dbReference>
<evidence type="ECO:0000313" key="7">
    <source>
        <dbReference type="EMBL" id="GAA4333255.1"/>
    </source>
</evidence>
<dbReference type="SUPFAM" id="SSF51395">
    <property type="entry name" value="FMN-linked oxidoreductases"/>
    <property type="match status" value="1"/>
</dbReference>
<name>A0ABP8H2H4_9BURK</name>
<organism evidence="7 8">
    <name type="scientific">Pigmentiphaga soli</name>
    <dbReference type="NCBI Taxonomy" id="1007095"/>
    <lineage>
        <taxon>Bacteria</taxon>
        <taxon>Pseudomonadati</taxon>
        <taxon>Pseudomonadota</taxon>
        <taxon>Betaproteobacteria</taxon>
        <taxon>Burkholderiales</taxon>
        <taxon>Alcaligenaceae</taxon>
        <taxon>Pigmentiphaga</taxon>
    </lineage>
</organism>
<dbReference type="PANTHER" id="PTHR10578">
    <property type="entry name" value="S -2-HYDROXY-ACID OXIDASE-RELATED"/>
    <property type="match status" value="1"/>
</dbReference>
<dbReference type="EMBL" id="BAABFO010000010">
    <property type="protein sequence ID" value="GAA4333255.1"/>
    <property type="molecule type" value="Genomic_DNA"/>
</dbReference>
<dbReference type="Gene3D" id="3.20.20.70">
    <property type="entry name" value="Aldolase class I"/>
    <property type="match status" value="1"/>
</dbReference>
<evidence type="ECO:0000313" key="8">
    <source>
        <dbReference type="Proteomes" id="UP001501671"/>
    </source>
</evidence>
<dbReference type="InterPro" id="IPR037396">
    <property type="entry name" value="FMN_HAD"/>
</dbReference>
<evidence type="ECO:0000256" key="1">
    <source>
        <dbReference type="ARBA" id="ARBA00001917"/>
    </source>
</evidence>
<comment type="caution">
    <text evidence="7">The sequence shown here is derived from an EMBL/GenBank/DDBJ whole genome shotgun (WGS) entry which is preliminary data.</text>
</comment>
<keyword evidence="8" id="KW-1185">Reference proteome</keyword>
<gene>
    <name evidence="7" type="ORF">GCM10023144_24340</name>
</gene>
<keyword evidence="4" id="KW-0560">Oxidoreductase</keyword>
<evidence type="ECO:0000256" key="5">
    <source>
        <dbReference type="ARBA" id="ARBA00024042"/>
    </source>
</evidence>
<comment type="cofactor">
    <cofactor evidence="1">
        <name>FMN</name>
        <dbReference type="ChEBI" id="CHEBI:58210"/>
    </cofactor>
</comment>
<dbReference type="Pfam" id="PF01070">
    <property type="entry name" value="FMN_dh"/>
    <property type="match status" value="1"/>
</dbReference>